<protein>
    <submittedName>
        <fullName evidence="3">5,10-methylene-tetrahydrofolate dehydrogenase</fullName>
    </submittedName>
</protein>
<keyword evidence="1" id="KW-1133">Transmembrane helix</keyword>
<feature type="transmembrane region" description="Helical" evidence="1">
    <location>
        <begin position="209"/>
        <end position="229"/>
    </location>
</feature>
<evidence type="ECO:0000313" key="3">
    <source>
        <dbReference type="EMBL" id="MBD1223111.1"/>
    </source>
</evidence>
<feature type="transmembrane region" description="Helical" evidence="1">
    <location>
        <begin position="326"/>
        <end position="347"/>
    </location>
</feature>
<keyword evidence="5" id="KW-1185">Reference proteome</keyword>
<keyword evidence="1" id="KW-0472">Membrane</keyword>
<dbReference type="GeneID" id="71513177"/>
<feature type="transmembrane region" description="Helical" evidence="1">
    <location>
        <begin position="241"/>
        <end position="260"/>
    </location>
</feature>
<evidence type="ECO:0000313" key="2">
    <source>
        <dbReference type="EMBL" id="APC47062.1"/>
    </source>
</evidence>
<evidence type="ECO:0000313" key="4">
    <source>
        <dbReference type="Proteomes" id="UP000182945"/>
    </source>
</evidence>
<dbReference type="KEGG" id="vhl:BME96_02120"/>
<proteinExistence type="predicted"/>
<dbReference type="AlphaFoldDB" id="A0AAC9NIR5"/>
<evidence type="ECO:0000313" key="5">
    <source>
        <dbReference type="Proteomes" id="UP000621631"/>
    </source>
</evidence>
<feature type="transmembrane region" description="Helical" evidence="1">
    <location>
        <begin position="280"/>
        <end position="306"/>
    </location>
</feature>
<organism evidence="2 4">
    <name type="scientific">Virgibacillus halodenitrificans</name>
    <name type="common">Bacillus halodenitrificans</name>
    <dbReference type="NCBI Taxonomy" id="1482"/>
    <lineage>
        <taxon>Bacteria</taxon>
        <taxon>Bacillati</taxon>
        <taxon>Bacillota</taxon>
        <taxon>Bacilli</taxon>
        <taxon>Bacillales</taxon>
        <taxon>Bacillaceae</taxon>
        <taxon>Virgibacillus</taxon>
    </lineage>
</organism>
<dbReference type="RefSeq" id="WP_060681135.1">
    <property type="nucleotide sequence ID" value="NZ_CP017962.1"/>
</dbReference>
<evidence type="ECO:0000256" key="1">
    <source>
        <dbReference type="SAM" id="Phobius"/>
    </source>
</evidence>
<dbReference type="Proteomes" id="UP000621631">
    <property type="component" value="Unassembled WGS sequence"/>
</dbReference>
<reference evidence="3 5" key="2">
    <citation type="submission" date="2020-09" db="EMBL/GenBank/DDBJ databases">
        <title>Draft Genome Sequences of Oil-Oxidizing Bacteria Halomonas titanicae, Marinobacter lutaoensis, and Virgibacillus halodenitrificans Isolated from Highly Saline Environments.</title>
        <authorList>
            <person name="Grouzdev D.S."/>
            <person name="Sokolova D.S."/>
            <person name="Semenova E.M."/>
            <person name="Borzenkov I.A."/>
            <person name="Bidzhieva S.K."/>
            <person name="Poltaraus A.B."/>
            <person name="Nazina T.N."/>
        </authorList>
    </citation>
    <scope>NUCLEOTIDE SEQUENCE [LARGE SCALE GENOMIC DNA]</scope>
    <source>
        <strain evidence="3 5">VKM B-3472D</strain>
    </source>
</reference>
<dbReference type="Proteomes" id="UP000182945">
    <property type="component" value="Chromosome"/>
</dbReference>
<dbReference type="EMBL" id="CP017962">
    <property type="protein sequence ID" value="APC47062.1"/>
    <property type="molecule type" value="Genomic_DNA"/>
</dbReference>
<gene>
    <name evidence="2" type="ORF">BME96_02120</name>
    <name evidence="3" type="ORF">IC602_10890</name>
</gene>
<dbReference type="EMBL" id="JACWEZ010000005">
    <property type="protein sequence ID" value="MBD1223111.1"/>
    <property type="molecule type" value="Genomic_DNA"/>
</dbReference>
<sequence>MDKEKVKVGLIAAPELPAEIANRYVEKLPEAFERQIDDSVTWEVEMVVDPLTGSAENVDEIIEKAAELRNGKDWGYAICLTDLPIFEGKNIVAADISKKHYIAQISVPSFGWLPMKKRMRKAVIQIMNELYNGSRLENNDHKVKKLFTGDMLQRQFPLTKVKRISPKNEHKDIEVRYIVIPRINGQLRLLMGMTQANRPWSIMSSFKKVIAIAFSTGAFGLIFTTLWNLSDILSTLRLTVLSFAAISLMVIWIINAHHLWERPSSQRQPHLRHLYNQTTLITLLLSVLTYYAFLFLLFLAAVIVIVPPEAYNSAVNREGDFTMLQYIRLAWLGTSISTIAGAIGAGLENEELVRDITYGYRQKRRYKEVEPKND</sequence>
<keyword evidence="1" id="KW-0812">Transmembrane</keyword>
<accession>A0AAC9NIR5</accession>
<reference evidence="2 4" key="1">
    <citation type="submission" date="2016-11" db="EMBL/GenBank/DDBJ databases">
        <title>Complete genome sequencing of Virgibacillus halodenitrificans PDB-F2.</title>
        <authorList>
            <person name="Sun Z."/>
            <person name="Zhou Y."/>
            <person name="Li H."/>
        </authorList>
    </citation>
    <scope>NUCLEOTIDE SEQUENCE [LARGE SCALE GENOMIC DNA]</scope>
    <source>
        <strain evidence="2 4">PDB-F2</strain>
    </source>
</reference>
<name>A0AAC9NIR5_VIRHA</name>